<keyword evidence="3" id="KW-1185">Reference proteome</keyword>
<protein>
    <submittedName>
        <fullName evidence="2">Uncharacterized protein</fullName>
    </submittedName>
</protein>
<dbReference type="AlphaFoldDB" id="A0A1Y2I429"/>
<accession>A0A1Y2I429</accession>
<feature type="chain" id="PRO_5013096142" evidence="1">
    <location>
        <begin position="19"/>
        <end position="115"/>
    </location>
</feature>
<evidence type="ECO:0000256" key="1">
    <source>
        <dbReference type="SAM" id="SignalP"/>
    </source>
</evidence>
<organism evidence="2 3">
    <name type="scientific">Catenaria anguillulae PL171</name>
    <dbReference type="NCBI Taxonomy" id="765915"/>
    <lineage>
        <taxon>Eukaryota</taxon>
        <taxon>Fungi</taxon>
        <taxon>Fungi incertae sedis</taxon>
        <taxon>Blastocladiomycota</taxon>
        <taxon>Blastocladiomycetes</taxon>
        <taxon>Blastocladiales</taxon>
        <taxon>Catenariaceae</taxon>
        <taxon>Catenaria</taxon>
    </lineage>
</organism>
<comment type="caution">
    <text evidence="2">The sequence shown here is derived from an EMBL/GenBank/DDBJ whole genome shotgun (WGS) entry which is preliminary data.</text>
</comment>
<name>A0A1Y2I429_9FUNG</name>
<sequence>MAGLFIGVSLLIVSNVCMSPYFVQNLMHMYHHDVDFSCESTRDSTHMFREQSLTWCQLDLEGSHVISLFTVRGNFSTTDGYRANAHKSSMTQRPSPHFHVAPTHGLPWAAFGLVR</sequence>
<keyword evidence="1" id="KW-0732">Signal</keyword>
<feature type="signal peptide" evidence="1">
    <location>
        <begin position="1"/>
        <end position="18"/>
    </location>
</feature>
<reference evidence="2 3" key="1">
    <citation type="submission" date="2016-07" db="EMBL/GenBank/DDBJ databases">
        <title>Pervasive Adenine N6-methylation of Active Genes in Fungi.</title>
        <authorList>
            <consortium name="DOE Joint Genome Institute"/>
            <person name="Mondo S.J."/>
            <person name="Dannebaum R.O."/>
            <person name="Kuo R.C."/>
            <person name="Labutti K."/>
            <person name="Haridas S."/>
            <person name="Kuo A."/>
            <person name="Salamov A."/>
            <person name="Ahrendt S.R."/>
            <person name="Lipzen A."/>
            <person name="Sullivan W."/>
            <person name="Andreopoulos W.B."/>
            <person name="Clum A."/>
            <person name="Lindquist E."/>
            <person name="Daum C."/>
            <person name="Ramamoorthy G.K."/>
            <person name="Gryganskyi A."/>
            <person name="Culley D."/>
            <person name="Magnuson J.K."/>
            <person name="James T.Y."/>
            <person name="O'Malley M.A."/>
            <person name="Stajich J.E."/>
            <person name="Spatafora J.W."/>
            <person name="Visel A."/>
            <person name="Grigoriev I.V."/>
        </authorList>
    </citation>
    <scope>NUCLEOTIDE SEQUENCE [LARGE SCALE GENOMIC DNA]</scope>
    <source>
        <strain evidence="2 3">PL171</strain>
    </source>
</reference>
<dbReference type="Proteomes" id="UP000193411">
    <property type="component" value="Unassembled WGS sequence"/>
</dbReference>
<evidence type="ECO:0000313" key="2">
    <source>
        <dbReference type="EMBL" id="ORZ40723.1"/>
    </source>
</evidence>
<proteinExistence type="predicted"/>
<gene>
    <name evidence="2" type="ORF">BCR44DRAFT_1099127</name>
</gene>
<dbReference type="EMBL" id="MCFL01000002">
    <property type="protein sequence ID" value="ORZ40723.1"/>
    <property type="molecule type" value="Genomic_DNA"/>
</dbReference>
<evidence type="ECO:0000313" key="3">
    <source>
        <dbReference type="Proteomes" id="UP000193411"/>
    </source>
</evidence>